<comment type="caution">
    <text evidence="2">The sequence shown here is derived from an EMBL/GenBank/DDBJ whole genome shotgun (WGS) entry which is preliminary data.</text>
</comment>
<dbReference type="Proteomes" id="UP000317288">
    <property type="component" value="Unassembled WGS sequence"/>
</dbReference>
<evidence type="ECO:0000259" key="1">
    <source>
        <dbReference type="Pfam" id="PF12697"/>
    </source>
</evidence>
<reference evidence="2 3" key="1">
    <citation type="submission" date="2019-07" db="EMBL/GenBank/DDBJ databases">
        <title>Diversity of Bacteria from Kongsfjorden, Arctic.</title>
        <authorList>
            <person name="Yu Y."/>
        </authorList>
    </citation>
    <scope>NUCLEOTIDE SEQUENCE [LARGE SCALE GENOMIC DNA]</scope>
    <source>
        <strain evidence="2 3">SM1922</strain>
    </source>
</reference>
<name>A0A558J6H0_9GAMM</name>
<keyword evidence="2" id="KW-0378">Hydrolase</keyword>
<gene>
    <name evidence="2" type="ORF">FQP89_14125</name>
</gene>
<dbReference type="InterPro" id="IPR029058">
    <property type="entry name" value="AB_hydrolase_fold"/>
</dbReference>
<dbReference type="Pfam" id="PF12697">
    <property type="entry name" value="Abhydrolase_6"/>
    <property type="match status" value="1"/>
</dbReference>
<dbReference type="SUPFAM" id="SSF53474">
    <property type="entry name" value="alpha/beta-Hydrolases"/>
    <property type="match status" value="1"/>
</dbReference>
<proteinExistence type="predicted"/>
<feature type="domain" description="AB hydrolase-1" evidence="1">
    <location>
        <begin position="19"/>
        <end position="248"/>
    </location>
</feature>
<dbReference type="Gene3D" id="3.40.50.1820">
    <property type="entry name" value="alpha/beta hydrolase"/>
    <property type="match status" value="1"/>
</dbReference>
<dbReference type="EMBL" id="VNFE01000004">
    <property type="protein sequence ID" value="TVU89144.1"/>
    <property type="molecule type" value="Genomic_DNA"/>
</dbReference>
<evidence type="ECO:0000313" key="2">
    <source>
        <dbReference type="EMBL" id="TVU89144.1"/>
    </source>
</evidence>
<dbReference type="GO" id="GO:0016787">
    <property type="term" value="F:hydrolase activity"/>
    <property type="evidence" value="ECO:0007669"/>
    <property type="project" value="UniProtKB-KW"/>
</dbReference>
<protein>
    <submittedName>
        <fullName evidence="2">Alpha/beta fold hydrolase</fullName>
    </submittedName>
</protein>
<evidence type="ECO:0000313" key="3">
    <source>
        <dbReference type="Proteomes" id="UP000317288"/>
    </source>
</evidence>
<accession>A0A558J6H0</accession>
<dbReference type="AlphaFoldDB" id="A0A558J6H0"/>
<dbReference type="InterPro" id="IPR000073">
    <property type="entry name" value="AB_hydrolase_1"/>
</dbReference>
<organism evidence="2 3">
    <name type="scientific">Vreelandella titanicae</name>
    <dbReference type="NCBI Taxonomy" id="664683"/>
    <lineage>
        <taxon>Bacteria</taxon>
        <taxon>Pseudomonadati</taxon>
        <taxon>Pseudomonadota</taxon>
        <taxon>Gammaproteobacteria</taxon>
        <taxon>Oceanospirillales</taxon>
        <taxon>Halomonadaceae</taxon>
        <taxon>Vreelandella</taxon>
    </lineage>
</organism>
<sequence>MPIVGYHICFIQGDWLIPTVWEKFERHFKACGYACSVLSLPLQGEQGWYQILHGKDARFSPLKCLVDFYAIQIAGFSTPPILIGHAMGGLIVQLLLDRGLGLAGVAIASRPPQRVSPGFRSLLQILTASVERRQGMRFLRMTPAQFFCRVAYPGSRPSAAPLYEQLVGRVPQTLMITAALGVGGRLLFTQERGPLLLISAGDDRMVASSVVLANYFYQRRSLAPTDYIAFPGYGHLLITQSGWERVADRIIEWLQQQLGWF</sequence>